<dbReference type="SUPFAM" id="SSF53756">
    <property type="entry name" value="UDP-Glycosyltransferase/glycogen phosphorylase"/>
    <property type="match status" value="1"/>
</dbReference>
<dbReference type="AlphaFoldDB" id="A0A1L3GIC0"/>
<sequence>MKYFFTGIFVSCKGGIIKKLCKFQFIEKLAIKRGSANIDPRLVKCTFLPEILYQIFLKLNNKKKVYCFDRVHDFLVSIALLVIKFDILISYEKMSLFSFCVSKWLGKINLLDLCTIHPDKIIEINEKYNGVVIGCTNSRYLYKESKLKKKEYIKANYMISLSEFAKQSYVDAGIASDKIFVVNLGVDTNKFSPKKEKKIDAFEILFVAGIRYLKGIKDLIEVFKELCLENSKLTIVGGCGDAIEYVKQNISENIEYIPYLEHSFLREVYRRASVFALPSYMDSWGQVVVEALSSGLPVIISENTGAKELLSHGENGFIIKVGDRNELKKYILYCYNNKDRLEIMSRNARKSVEKLTWENYYQQIDSIIEHIKREI</sequence>
<reference evidence="2 3" key="1">
    <citation type="journal article" date="2017" name="Genome Announc.">
        <title>Complete Genome Sequences of Two Acetylene-Fermenting Pelobacter acetylenicus Strains.</title>
        <authorList>
            <person name="Sutton J.M."/>
            <person name="Baesman S.M."/>
            <person name="Fierst J.L."/>
            <person name="Poret-Peterson A.T."/>
            <person name="Oremland R.S."/>
            <person name="Dunlap D.S."/>
            <person name="Akob D.M."/>
        </authorList>
    </citation>
    <scope>NUCLEOTIDE SEQUENCE [LARGE SCALE GENOMIC DNA]</scope>
    <source>
        <strain evidence="2 3">DSM 3247</strain>
    </source>
</reference>
<feature type="domain" description="Glycosyl transferase family 1" evidence="1">
    <location>
        <begin position="190"/>
        <end position="350"/>
    </location>
</feature>
<keyword evidence="3" id="KW-1185">Reference proteome</keyword>
<organism evidence="2 3">
    <name type="scientific">Syntrophotalea acetylenica</name>
    <name type="common">Pelobacter acetylenicus</name>
    <dbReference type="NCBI Taxonomy" id="29542"/>
    <lineage>
        <taxon>Bacteria</taxon>
        <taxon>Pseudomonadati</taxon>
        <taxon>Thermodesulfobacteriota</taxon>
        <taxon>Desulfuromonadia</taxon>
        <taxon>Desulfuromonadales</taxon>
        <taxon>Syntrophotaleaceae</taxon>
        <taxon>Syntrophotalea</taxon>
    </lineage>
</organism>
<evidence type="ECO:0000259" key="1">
    <source>
        <dbReference type="Pfam" id="PF00534"/>
    </source>
</evidence>
<dbReference type="EMBL" id="CP015518">
    <property type="protein sequence ID" value="APG25673.1"/>
    <property type="molecule type" value="Genomic_DNA"/>
</dbReference>
<dbReference type="PANTHER" id="PTHR45947">
    <property type="entry name" value="SULFOQUINOVOSYL TRANSFERASE SQD2"/>
    <property type="match status" value="1"/>
</dbReference>
<dbReference type="KEGG" id="pace:A6070_06145"/>
<proteinExistence type="predicted"/>
<evidence type="ECO:0000313" key="3">
    <source>
        <dbReference type="Proteomes" id="UP000182264"/>
    </source>
</evidence>
<dbReference type="GO" id="GO:0016758">
    <property type="term" value="F:hexosyltransferase activity"/>
    <property type="evidence" value="ECO:0007669"/>
    <property type="project" value="TreeGrafter"/>
</dbReference>
<gene>
    <name evidence="2" type="ORF">A7E75_12110</name>
</gene>
<dbReference type="Proteomes" id="UP000182264">
    <property type="component" value="Chromosome"/>
</dbReference>
<dbReference type="CDD" id="cd03801">
    <property type="entry name" value="GT4_PimA-like"/>
    <property type="match status" value="1"/>
</dbReference>
<name>A0A1L3GIC0_SYNAC</name>
<accession>A0A1L3GIC0</accession>
<evidence type="ECO:0000313" key="2">
    <source>
        <dbReference type="EMBL" id="APG25673.1"/>
    </source>
</evidence>
<dbReference type="STRING" id="29542.A6070_06145"/>
<protein>
    <recommendedName>
        <fullName evidence="1">Glycosyl transferase family 1 domain-containing protein</fullName>
    </recommendedName>
</protein>
<dbReference type="InterPro" id="IPR050194">
    <property type="entry name" value="Glycosyltransferase_grp1"/>
</dbReference>
<dbReference type="Gene3D" id="3.40.50.2000">
    <property type="entry name" value="Glycogen Phosphorylase B"/>
    <property type="match status" value="2"/>
</dbReference>
<dbReference type="Pfam" id="PF00534">
    <property type="entry name" value="Glycos_transf_1"/>
    <property type="match status" value="1"/>
</dbReference>
<dbReference type="PANTHER" id="PTHR45947:SF3">
    <property type="entry name" value="SULFOQUINOVOSYL TRANSFERASE SQD2"/>
    <property type="match status" value="1"/>
</dbReference>
<dbReference type="InterPro" id="IPR001296">
    <property type="entry name" value="Glyco_trans_1"/>
</dbReference>